<dbReference type="InterPro" id="IPR032197">
    <property type="entry name" value="Atg7_N"/>
</dbReference>
<dbReference type="SUPFAM" id="SSF69572">
    <property type="entry name" value="Activating enzymes of the ubiquitin-like proteins"/>
    <property type="match status" value="2"/>
</dbReference>
<evidence type="ECO:0000259" key="2">
    <source>
        <dbReference type="Pfam" id="PF00899"/>
    </source>
</evidence>
<feature type="region of interest" description="Disordered" evidence="1">
    <location>
        <begin position="567"/>
        <end position="600"/>
    </location>
</feature>
<dbReference type="InterPro" id="IPR035985">
    <property type="entry name" value="Ubiquitin-activating_enz"/>
</dbReference>
<dbReference type="Gene3D" id="3.40.50.720">
    <property type="entry name" value="NAD(P)-binding Rossmann-like Domain"/>
    <property type="match status" value="2"/>
</dbReference>
<reference evidence="4" key="1">
    <citation type="submission" date="2022-03" db="EMBL/GenBank/DDBJ databases">
        <title>Draft genome sequence of Aduncisulcus paluster, a free-living microaerophilic Fornicata.</title>
        <authorList>
            <person name="Yuyama I."/>
            <person name="Kume K."/>
            <person name="Tamura T."/>
            <person name="Inagaki Y."/>
            <person name="Hashimoto T."/>
        </authorList>
    </citation>
    <scope>NUCLEOTIDE SEQUENCE</scope>
    <source>
        <strain evidence="4">NY0171</strain>
    </source>
</reference>
<dbReference type="Pfam" id="PF00899">
    <property type="entry name" value="ThiF"/>
    <property type="match status" value="1"/>
</dbReference>
<organism evidence="4 5">
    <name type="scientific">Aduncisulcus paluster</name>
    <dbReference type="NCBI Taxonomy" id="2918883"/>
    <lineage>
        <taxon>Eukaryota</taxon>
        <taxon>Metamonada</taxon>
        <taxon>Carpediemonas-like organisms</taxon>
        <taxon>Aduncisulcus</taxon>
    </lineage>
</organism>
<dbReference type="InterPro" id="IPR000594">
    <property type="entry name" value="ThiF_NAD_FAD-bd"/>
</dbReference>
<dbReference type="InterPro" id="IPR045886">
    <property type="entry name" value="ThiF/MoeB/HesA"/>
</dbReference>
<protein>
    <submittedName>
        <fullName evidence="4">Ubiquitin-like modifier-activating enzyme atg7 isoform X2</fullName>
    </submittedName>
</protein>
<dbReference type="Gene3D" id="3.40.140.70">
    <property type="entry name" value="Ubiquitin-like modifier-activating enzyme ATG7 N-terminal domain"/>
    <property type="match status" value="1"/>
</dbReference>
<dbReference type="Pfam" id="PF16420">
    <property type="entry name" value="ATG7_N"/>
    <property type="match status" value="1"/>
</dbReference>
<keyword evidence="5" id="KW-1185">Reference proteome</keyword>
<evidence type="ECO:0000256" key="1">
    <source>
        <dbReference type="SAM" id="MobiDB-lite"/>
    </source>
</evidence>
<gene>
    <name evidence="4" type="ORF">ADUPG1_009346</name>
</gene>
<dbReference type="InterPro" id="IPR042522">
    <property type="entry name" value="Atg7_N_1"/>
</dbReference>
<evidence type="ECO:0000313" key="5">
    <source>
        <dbReference type="Proteomes" id="UP001057375"/>
    </source>
</evidence>
<evidence type="ECO:0000313" key="4">
    <source>
        <dbReference type="EMBL" id="GKT36367.1"/>
    </source>
</evidence>
<comment type="caution">
    <text evidence="4">The sequence shown here is derived from an EMBL/GenBank/DDBJ whole genome shotgun (WGS) entry which is preliminary data.</text>
</comment>
<evidence type="ECO:0000259" key="3">
    <source>
        <dbReference type="Pfam" id="PF16420"/>
    </source>
</evidence>
<feature type="compositionally biased region" description="Basic and acidic residues" evidence="1">
    <location>
        <begin position="571"/>
        <end position="592"/>
    </location>
</feature>
<dbReference type="EMBL" id="BQXS01011206">
    <property type="protein sequence ID" value="GKT36367.1"/>
    <property type="molecule type" value="Genomic_DNA"/>
</dbReference>
<feature type="domain" description="THIF-type NAD/FAD binding fold" evidence="2">
    <location>
        <begin position="418"/>
        <end position="646"/>
    </location>
</feature>
<accession>A0ABQ5KV82</accession>
<name>A0ABQ5KV82_9EUKA</name>
<dbReference type="PANTHER" id="PTHR10953">
    <property type="entry name" value="UBIQUITIN-ACTIVATING ENZYME E1"/>
    <property type="match status" value="1"/>
</dbReference>
<feature type="domain" description="Ubiquitin-like modifier-activating enzyme Atg7 N-terminal" evidence="3">
    <location>
        <begin position="8"/>
        <end position="150"/>
    </location>
</feature>
<dbReference type="PANTHER" id="PTHR10953:SF3">
    <property type="entry name" value="UBIQUITIN-LIKE MODIFIER-ACTIVATING ENZYME ATG7"/>
    <property type="match status" value="1"/>
</dbReference>
<sequence>MSESELLIKYKPPKIEISVSFWKELESLLLTGGLSLKTIPIFGKVDETRVDQPIILDDWSLEKPDKTLKDNVLLKGELVSYKTPLSFKEINNKEILNNYCEKLLSQLEDPTVSIADVTSFYILVYSDLKKNCHEYWCCVPAPVLYNASLLPYSKCPADNVFSSISKPAIFSGLSSDETSLQCPLIYSHNFDKEHDICVFPSLSLPHIYRLVLLQLYLRTKDLLESSEKRLCVSHGNEMCSLEFKPLSSTKQFGYVKNTKTKGKATPFSISLSSFLSPALLVSQAVSLNIRLMNWQGETHVDPDLIKGKSALLIGAGTLGCNVSRVLIGWGVEKITLLDCGTRLCVSHGNEMCSLEFKPLSSTKQFGYVKNTKTKGKATPFSISLSSFLSPALLVSQAVSLNIRLMNWQGETHVDPDLIKGKSALLIGAGTLGCNVSRVLIGWGVEKITLLDCGTVSLSNPVRQSLFLYSDVGKPKAETAAERLNEISPNIRASGVNMRIPIPGQPIDSSIDDEIARLQDLIVSHDVVFLLTDTRESRWIPTMLCSMNGTVCITVAVGKDNFIIIRHGQLSEPKEDEKEGEKEGEKEPLKGSEVDSSPSSGPDDVGCYFCNSTAHLIDTRSSRTLDQACTVSQPSMSPIVSGLAVDMWICLLHHPSGARVIETPGKDMVLAPGSGPKNIPHIIRGFMNPFNIEVSRSFRSKKFCSACSDSILGALRSKESFIVDCLKDPDLIDETTGLAQLLRESEKEAADMIEDVKDIQEEEDDGFVFID</sequence>
<proteinExistence type="predicted"/>
<dbReference type="Proteomes" id="UP001057375">
    <property type="component" value="Unassembled WGS sequence"/>
</dbReference>